<dbReference type="InterPro" id="IPR045621">
    <property type="entry name" value="BPD_transp_1_N"/>
</dbReference>
<feature type="transmembrane region" description="Helical" evidence="7">
    <location>
        <begin position="101"/>
        <end position="120"/>
    </location>
</feature>
<dbReference type="PANTHER" id="PTHR30465">
    <property type="entry name" value="INNER MEMBRANE ABC TRANSPORTER"/>
    <property type="match status" value="1"/>
</dbReference>
<dbReference type="InterPro" id="IPR035906">
    <property type="entry name" value="MetI-like_sf"/>
</dbReference>
<comment type="caution">
    <text evidence="9">The sequence shown here is derived from an EMBL/GenBank/DDBJ whole genome shotgun (WGS) entry which is preliminary data.</text>
</comment>
<dbReference type="Pfam" id="PF19300">
    <property type="entry name" value="BPD_transp_1_N"/>
    <property type="match status" value="1"/>
</dbReference>
<keyword evidence="6 7" id="KW-0472">Membrane</keyword>
<name>A0A926ICW2_9FIRM</name>
<dbReference type="GO" id="GO:0055085">
    <property type="term" value="P:transmembrane transport"/>
    <property type="evidence" value="ECO:0007669"/>
    <property type="project" value="InterPro"/>
</dbReference>
<evidence type="ECO:0000256" key="4">
    <source>
        <dbReference type="ARBA" id="ARBA00022692"/>
    </source>
</evidence>
<evidence type="ECO:0000256" key="3">
    <source>
        <dbReference type="ARBA" id="ARBA00022475"/>
    </source>
</evidence>
<feature type="transmembrane region" description="Helical" evidence="7">
    <location>
        <begin position="243"/>
        <end position="269"/>
    </location>
</feature>
<reference evidence="9" key="1">
    <citation type="submission" date="2020-08" db="EMBL/GenBank/DDBJ databases">
        <title>Genome public.</title>
        <authorList>
            <person name="Liu C."/>
            <person name="Sun Q."/>
        </authorList>
    </citation>
    <scope>NUCLEOTIDE SEQUENCE</scope>
    <source>
        <strain evidence="9">NSJ-12</strain>
    </source>
</reference>
<comment type="similarity">
    <text evidence="7">Belongs to the binding-protein-dependent transport system permease family.</text>
</comment>
<dbReference type="InterPro" id="IPR000515">
    <property type="entry name" value="MetI-like"/>
</dbReference>
<dbReference type="Proteomes" id="UP000655830">
    <property type="component" value="Unassembled WGS sequence"/>
</dbReference>
<feature type="domain" description="ABC transmembrane type-1" evidence="8">
    <location>
        <begin position="97"/>
        <end position="308"/>
    </location>
</feature>
<dbReference type="Pfam" id="PF00528">
    <property type="entry name" value="BPD_transp_1"/>
    <property type="match status" value="1"/>
</dbReference>
<evidence type="ECO:0000256" key="5">
    <source>
        <dbReference type="ARBA" id="ARBA00022989"/>
    </source>
</evidence>
<accession>A0A926ICW2</accession>
<evidence type="ECO:0000256" key="2">
    <source>
        <dbReference type="ARBA" id="ARBA00022448"/>
    </source>
</evidence>
<dbReference type="SUPFAM" id="SSF161098">
    <property type="entry name" value="MetI-like"/>
    <property type="match status" value="1"/>
</dbReference>
<evidence type="ECO:0000313" key="10">
    <source>
        <dbReference type="Proteomes" id="UP000655830"/>
    </source>
</evidence>
<comment type="subcellular location">
    <subcellularLocation>
        <location evidence="1 7">Cell membrane</location>
        <topology evidence="1 7">Multi-pass membrane protein</topology>
    </subcellularLocation>
</comment>
<dbReference type="CDD" id="cd06261">
    <property type="entry name" value="TM_PBP2"/>
    <property type="match status" value="1"/>
</dbReference>
<dbReference type="RefSeq" id="WP_177671176.1">
    <property type="nucleotide sequence ID" value="NZ_JACRSY010000001.1"/>
</dbReference>
<dbReference type="PANTHER" id="PTHR30465:SF0">
    <property type="entry name" value="OLIGOPEPTIDE TRANSPORT SYSTEM PERMEASE PROTEIN APPB"/>
    <property type="match status" value="1"/>
</dbReference>
<dbReference type="GO" id="GO:0005886">
    <property type="term" value="C:plasma membrane"/>
    <property type="evidence" value="ECO:0007669"/>
    <property type="project" value="UniProtKB-SubCell"/>
</dbReference>
<feature type="transmembrane region" description="Helical" evidence="7">
    <location>
        <begin position="132"/>
        <end position="153"/>
    </location>
</feature>
<protein>
    <submittedName>
        <fullName evidence="9">ABC transporter permease</fullName>
    </submittedName>
</protein>
<keyword evidence="10" id="KW-1185">Reference proteome</keyword>
<evidence type="ECO:0000259" key="8">
    <source>
        <dbReference type="PROSITE" id="PS50928"/>
    </source>
</evidence>
<sequence length="322" mass="35707">MRQYIIRRLFISIFILLGVSAIIYGLLRTAPADYVSTITNGIPDATPEMKAKLTELYGLDKGIVEGYVDWLSSALKGDLGQSFIYNKPAQDVIKDKMWVSFWMALPSFILQLLIAIPLGIISATKQYSITDYTVTTIALIGISLPSFFFAAVLQRAFSMGLGWFPLQGMVTAREDYVGFAHIMDMAWHFVLPITVLTVLSIGGLMRYSRTNMLEVLNADYIRTARAKGLSEHKVIYKHAFRNTLIPIVTMVGGMIPGLFSGAMITEGIFSIEGLGYIGLKALRSGDIPFMMAFTMFLAILTLLGTLLSDILYAVVDPRVRLK</sequence>
<organism evidence="9 10">
    <name type="scientific">Zhenhengia yiwuensis</name>
    <dbReference type="NCBI Taxonomy" id="2763666"/>
    <lineage>
        <taxon>Bacteria</taxon>
        <taxon>Bacillati</taxon>
        <taxon>Bacillota</taxon>
        <taxon>Clostridia</taxon>
        <taxon>Lachnospirales</taxon>
        <taxon>Lachnospiraceae</taxon>
        <taxon>Zhenhengia</taxon>
    </lineage>
</organism>
<dbReference type="PROSITE" id="PS50928">
    <property type="entry name" value="ABC_TM1"/>
    <property type="match status" value="1"/>
</dbReference>
<dbReference type="Gene3D" id="1.10.3720.10">
    <property type="entry name" value="MetI-like"/>
    <property type="match status" value="1"/>
</dbReference>
<keyword evidence="3" id="KW-1003">Cell membrane</keyword>
<feature type="transmembrane region" description="Helical" evidence="7">
    <location>
        <begin position="289"/>
        <end position="315"/>
    </location>
</feature>
<dbReference type="AlphaFoldDB" id="A0A926ICW2"/>
<keyword evidence="5 7" id="KW-1133">Transmembrane helix</keyword>
<keyword evidence="4 7" id="KW-0812">Transmembrane</keyword>
<gene>
    <name evidence="9" type="ORF">H8718_00805</name>
</gene>
<evidence type="ECO:0000313" key="9">
    <source>
        <dbReference type="EMBL" id="MBC8578078.1"/>
    </source>
</evidence>
<feature type="transmembrane region" description="Helical" evidence="7">
    <location>
        <begin position="185"/>
        <end position="205"/>
    </location>
</feature>
<evidence type="ECO:0000256" key="7">
    <source>
        <dbReference type="RuleBase" id="RU363032"/>
    </source>
</evidence>
<proteinExistence type="inferred from homology"/>
<evidence type="ECO:0000256" key="1">
    <source>
        <dbReference type="ARBA" id="ARBA00004651"/>
    </source>
</evidence>
<evidence type="ECO:0000256" key="6">
    <source>
        <dbReference type="ARBA" id="ARBA00023136"/>
    </source>
</evidence>
<feature type="transmembrane region" description="Helical" evidence="7">
    <location>
        <begin position="9"/>
        <end position="27"/>
    </location>
</feature>
<keyword evidence="2 7" id="KW-0813">Transport</keyword>
<dbReference type="EMBL" id="JACRSY010000001">
    <property type="protein sequence ID" value="MBC8578078.1"/>
    <property type="molecule type" value="Genomic_DNA"/>
</dbReference>